<feature type="domain" description="HTH cro/C1-type" evidence="1">
    <location>
        <begin position="55"/>
        <end position="109"/>
    </location>
</feature>
<comment type="caution">
    <text evidence="2">The sequence shown here is derived from an EMBL/GenBank/DDBJ whole genome shotgun (WGS) entry which is preliminary data.</text>
</comment>
<dbReference type="InterPro" id="IPR010982">
    <property type="entry name" value="Lambda_DNA-bd_dom_sf"/>
</dbReference>
<dbReference type="InterPro" id="IPR001387">
    <property type="entry name" value="Cro/C1-type_HTH"/>
</dbReference>
<reference evidence="2 3" key="1">
    <citation type="submission" date="2020-02" db="EMBL/GenBank/DDBJ databases">
        <title>Acidophilic actinobacteria isolated from forest soil.</title>
        <authorList>
            <person name="Golinska P."/>
        </authorList>
    </citation>
    <scope>NUCLEOTIDE SEQUENCE [LARGE SCALE GENOMIC DNA]</scope>
    <source>
        <strain evidence="2 3">NL8</strain>
    </source>
</reference>
<evidence type="ECO:0000313" key="3">
    <source>
        <dbReference type="Proteomes" id="UP000730482"/>
    </source>
</evidence>
<dbReference type="Pfam" id="PF01381">
    <property type="entry name" value="HTH_3"/>
    <property type="match status" value="1"/>
</dbReference>
<evidence type="ECO:0000259" key="1">
    <source>
        <dbReference type="PROSITE" id="PS50943"/>
    </source>
</evidence>
<organism evidence="2 3">
    <name type="scientific">Catenulispora pinistramenti</name>
    <dbReference type="NCBI Taxonomy" id="2705254"/>
    <lineage>
        <taxon>Bacteria</taxon>
        <taxon>Bacillati</taxon>
        <taxon>Actinomycetota</taxon>
        <taxon>Actinomycetes</taxon>
        <taxon>Catenulisporales</taxon>
        <taxon>Catenulisporaceae</taxon>
        <taxon>Catenulispora</taxon>
    </lineage>
</organism>
<dbReference type="Proteomes" id="UP000730482">
    <property type="component" value="Unassembled WGS sequence"/>
</dbReference>
<proteinExistence type="predicted"/>
<name>A0ABS5KXN6_9ACTN</name>
<protein>
    <submittedName>
        <fullName evidence="2">Helix-turn-helix transcriptional regulator</fullName>
    </submittedName>
</protein>
<dbReference type="SUPFAM" id="SSF47413">
    <property type="entry name" value="lambda repressor-like DNA-binding domains"/>
    <property type="match status" value="1"/>
</dbReference>
<dbReference type="Gene3D" id="1.10.260.40">
    <property type="entry name" value="lambda repressor-like DNA-binding domains"/>
    <property type="match status" value="1"/>
</dbReference>
<sequence>MRYIEIGFVVLAITGVARARVHHWRAGHRADLGAPMPLIVDAEALATYDGIRHELRSARKEAGLFQGEAAKLLSIGQTRLSGWETGSQEPSVNQLSGWAEQFRRRLVILDHNGQPWPELARRQPG</sequence>
<keyword evidence="3" id="KW-1185">Reference proteome</keyword>
<dbReference type="EMBL" id="JAAFYZ010000116">
    <property type="protein sequence ID" value="MBS2550821.1"/>
    <property type="molecule type" value="Genomic_DNA"/>
</dbReference>
<evidence type="ECO:0000313" key="2">
    <source>
        <dbReference type="EMBL" id="MBS2550821.1"/>
    </source>
</evidence>
<accession>A0ABS5KXN6</accession>
<gene>
    <name evidence="2" type="ORF">KGQ19_28505</name>
</gene>
<dbReference type="PROSITE" id="PS50943">
    <property type="entry name" value="HTH_CROC1"/>
    <property type="match status" value="1"/>
</dbReference>
<dbReference type="SMART" id="SM00530">
    <property type="entry name" value="HTH_XRE"/>
    <property type="match status" value="1"/>
</dbReference>
<dbReference type="RefSeq" id="WP_212014422.1">
    <property type="nucleotide sequence ID" value="NZ_JAAFYZ010000116.1"/>
</dbReference>
<dbReference type="CDD" id="cd00093">
    <property type="entry name" value="HTH_XRE"/>
    <property type="match status" value="1"/>
</dbReference>